<protein>
    <submittedName>
        <fullName evidence="4">Uncharacterized protein</fullName>
    </submittedName>
</protein>
<proteinExistence type="predicted"/>
<evidence type="ECO:0000256" key="2">
    <source>
        <dbReference type="SAM" id="SignalP"/>
    </source>
</evidence>
<keyword evidence="3" id="KW-1185">Reference proteome</keyword>
<feature type="signal peptide" evidence="2">
    <location>
        <begin position="1"/>
        <end position="21"/>
    </location>
</feature>
<evidence type="ECO:0000313" key="3">
    <source>
        <dbReference type="Proteomes" id="UP000887561"/>
    </source>
</evidence>
<feature type="chain" id="PRO_5037794425" evidence="2">
    <location>
        <begin position="22"/>
        <end position="179"/>
    </location>
</feature>
<dbReference type="AlphaFoldDB" id="A0A915LQ41"/>
<sequence>MLIKYFVVFILLNLNILSSRADWWDDVVDGVHGKLTQAADWIKDKAGPTIREKFDETKKTLQDPKTHEKMQDWVEDEAIPVVKEKFEQFKDVMPEVQKVVEAGAEANKRRNSRVEDDEEDNEGSGIIENMEGNVEDEILEDNFEDFQNEEVLIEGENLPDQDVQVNQLAIYLAAIEVYS</sequence>
<feature type="region of interest" description="Disordered" evidence="1">
    <location>
        <begin position="104"/>
        <end position="130"/>
    </location>
</feature>
<evidence type="ECO:0000256" key="1">
    <source>
        <dbReference type="SAM" id="MobiDB-lite"/>
    </source>
</evidence>
<evidence type="ECO:0000313" key="4">
    <source>
        <dbReference type="WBParaSite" id="scaffold14101_cov164.g17284"/>
    </source>
</evidence>
<reference evidence="4" key="1">
    <citation type="submission" date="2022-11" db="UniProtKB">
        <authorList>
            <consortium name="WormBaseParasite"/>
        </authorList>
    </citation>
    <scope>IDENTIFICATION</scope>
</reference>
<dbReference type="Proteomes" id="UP000887561">
    <property type="component" value="Unplaced"/>
</dbReference>
<accession>A0A915LQ41</accession>
<dbReference type="WBParaSite" id="scaffold14101_cov164.g17284">
    <property type="protein sequence ID" value="scaffold14101_cov164.g17284"/>
    <property type="gene ID" value="scaffold14101_cov164.g17284"/>
</dbReference>
<name>A0A915LQ41_MELJA</name>
<keyword evidence="2" id="KW-0732">Signal</keyword>
<organism evidence="3 4">
    <name type="scientific">Meloidogyne javanica</name>
    <name type="common">Root-knot nematode worm</name>
    <dbReference type="NCBI Taxonomy" id="6303"/>
    <lineage>
        <taxon>Eukaryota</taxon>
        <taxon>Metazoa</taxon>
        <taxon>Ecdysozoa</taxon>
        <taxon>Nematoda</taxon>
        <taxon>Chromadorea</taxon>
        <taxon>Rhabditida</taxon>
        <taxon>Tylenchina</taxon>
        <taxon>Tylenchomorpha</taxon>
        <taxon>Tylenchoidea</taxon>
        <taxon>Meloidogynidae</taxon>
        <taxon>Meloidogyninae</taxon>
        <taxon>Meloidogyne</taxon>
        <taxon>Meloidogyne incognita group</taxon>
    </lineage>
</organism>